<evidence type="ECO:0000259" key="12">
    <source>
        <dbReference type="Pfam" id="PF07055"/>
    </source>
</evidence>
<dbReference type="GO" id="GO:0004318">
    <property type="term" value="F:enoyl-[acyl-carrier-protein] reductase (NADH) activity"/>
    <property type="evidence" value="ECO:0007669"/>
    <property type="project" value="UniProtKB-UniRule"/>
</dbReference>
<gene>
    <name evidence="11" type="primary">fabV</name>
    <name evidence="15" type="ORF">H5P28_10050</name>
</gene>
<evidence type="ECO:0000256" key="2">
    <source>
        <dbReference type="ARBA" id="ARBA00022516"/>
    </source>
</evidence>
<dbReference type="InterPro" id="IPR024910">
    <property type="entry name" value="Enoyl-CoA_Rdtase_cat_dom"/>
</dbReference>
<reference evidence="15 16" key="1">
    <citation type="submission" date="2020-07" db="EMBL/GenBank/DDBJ databases">
        <authorList>
            <person name="Feng X."/>
        </authorList>
    </citation>
    <scope>NUCLEOTIDE SEQUENCE [LARGE SCALE GENOMIC DNA]</scope>
    <source>
        <strain evidence="15 16">JCM31066</strain>
    </source>
</reference>
<comment type="subunit">
    <text evidence="1 11">Monomer.</text>
</comment>
<dbReference type="NCBIfam" id="NF010177">
    <property type="entry name" value="PRK13656.1"/>
    <property type="match status" value="1"/>
</dbReference>
<dbReference type="PANTHER" id="PTHR37480:SF1">
    <property type="entry name" value="ENOYL-[ACYL-CARRIER-PROTEIN] REDUCTASE [NADH]"/>
    <property type="match status" value="1"/>
</dbReference>
<evidence type="ECO:0000256" key="11">
    <source>
        <dbReference type="HAMAP-Rule" id="MF_01838"/>
    </source>
</evidence>
<dbReference type="AlphaFoldDB" id="A0A842HH85"/>
<dbReference type="GO" id="GO:0006633">
    <property type="term" value="P:fatty acid biosynthetic process"/>
    <property type="evidence" value="ECO:0007669"/>
    <property type="project" value="UniProtKB-UniRule"/>
</dbReference>
<evidence type="ECO:0000256" key="10">
    <source>
        <dbReference type="ARBA" id="ARBA00060887"/>
    </source>
</evidence>
<dbReference type="Pfam" id="PF12242">
    <property type="entry name" value="Eno-Rase_NADH_b"/>
    <property type="match status" value="1"/>
</dbReference>
<dbReference type="EC" id="1.3.1.9" evidence="11"/>
<feature type="site" description="Plays an important role in discriminating NADH against NADPH" evidence="11">
    <location>
        <position position="75"/>
    </location>
</feature>
<keyword evidence="5 11" id="KW-0520">NAD</keyword>
<evidence type="ECO:0000256" key="4">
    <source>
        <dbReference type="ARBA" id="ARBA00023002"/>
    </source>
</evidence>
<evidence type="ECO:0000313" key="15">
    <source>
        <dbReference type="EMBL" id="MBC2594601.1"/>
    </source>
</evidence>
<dbReference type="InterPro" id="IPR050048">
    <property type="entry name" value="FabV-like_NADH_b"/>
</dbReference>
<keyword evidence="3 11" id="KW-0276">Fatty acid metabolism</keyword>
<feature type="binding site" evidence="11">
    <location>
        <begin position="139"/>
        <end position="140"/>
    </location>
    <ligand>
        <name>NAD(+)</name>
        <dbReference type="ChEBI" id="CHEBI:57540"/>
    </ligand>
</feature>
<comment type="catalytic activity">
    <reaction evidence="8">
        <text>a 2,3-saturated acyl-CoA + NAD(+) = a (2E)-enoyl-CoA + NADH + H(+)</text>
        <dbReference type="Rhea" id="RHEA:18177"/>
        <dbReference type="ChEBI" id="CHEBI:15378"/>
        <dbReference type="ChEBI" id="CHEBI:57540"/>
        <dbReference type="ChEBI" id="CHEBI:57945"/>
        <dbReference type="ChEBI" id="CHEBI:58856"/>
        <dbReference type="ChEBI" id="CHEBI:65111"/>
        <dbReference type="EC" id="1.3.1.44"/>
    </reaction>
</comment>
<comment type="caution">
    <text evidence="15">The sequence shown here is derived from an EMBL/GenBank/DDBJ whole genome shotgun (WGS) entry which is preliminary data.</text>
</comment>
<dbReference type="InterPro" id="IPR024906">
    <property type="entry name" value="Eno_Rdtase_FAD-bd_dom"/>
</dbReference>
<dbReference type="Gene3D" id="3.40.50.720">
    <property type="entry name" value="NAD(P)-binding Rossmann-like Domain"/>
    <property type="match status" value="1"/>
</dbReference>
<evidence type="ECO:0000256" key="6">
    <source>
        <dbReference type="ARBA" id="ARBA00023098"/>
    </source>
</evidence>
<feature type="binding site" evidence="11">
    <location>
        <begin position="48"/>
        <end position="53"/>
    </location>
    <ligand>
        <name>NAD(+)</name>
        <dbReference type="ChEBI" id="CHEBI:57540"/>
    </ligand>
</feature>
<evidence type="ECO:0000259" key="14">
    <source>
        <dbReference type="Pfam" id="PF12242"/>
    </source>
</evidence>
<dbReference type="FunFam" id="3.40.50.720:FF:000221">
    <property type="entry name" value="Enoyl-[acyl-carrier-protein] reductase [NADH]"/>
    <property type="match status" value="1"/>
</dbReference>
<comment type="pathway">
    <text evidence="11">Lipid metabolism; fatty acid biosynthesis.</text>
</comment>
<dbReference type="UniPathway" id="UPA00094"/>
<dbReference type="Pfam" id="PF07055">
    <property type="entry name" value="Eno-Rase_FAD_bd"/>
    <property type="match status" value="1"/>
</dbReference>
<dbReference type="EMBL" id="JACHVB010000025">
    <property type="protein sequence ID" value="MBC2594601.1"/>
    <property type="molecule type" value="Genomic_DNA"/>
</dbReference>
<feature type="binding site" evidence="11">
    <location>
        <begin position="74"/>
        <end position="75"/>
    </location>
    <ligand>
        <name>NAD(+)</name>
        <dbReference type="ChEBI" id="CHEBI:57540"/>
    </ligand>
</feature>
<protein>
    <recommendedName>
        <fullName evidence="11">Enoyl-[acyl-carrier-protein] reductase [NADH]</fullName>
        <shortName evidence="11">ENR</shortName>
        <ecNumber evidence="11">1.3.1.9</ecNumber>
    </recommendedName>
</protein>
<evidence type="ECO:0000256" key="1">
    <source>
        <dbReference type="ARBA" id="ARBA00011245"/>
    </source>
</evidence>
<proteinExistence type="inferred from homology"/>
<keyword evidence="7 11" id="KW-0275">Fatty acid biosynthesis</keyword>
<sequence>MVIKPKIRGFVCITSHPTGCAAHVQEEIDYVASQGSIEGGPKRVLIVGSSTGYGLSSRIVTAFGFGADTVGVFFERPSSNGRPASAGWYNTAAFTQAAEARGLFAGNINGDAFSNEIKQQTIDMIRDKLGQVDLVIYSLASPRRTDPETGEVFKSVLKPVGFPFTAKTLDTDKKQIAEHVIEPATEQEIADTVKVMGGEDWVLWMDALKEAGVLAEGAGTLAYSYIGPEVTHPIYRSGTIGKAKEHLENTAATLTAKGIPAWVAINKAVVTQASSAIPVVPLYISLLFKVMKEKNLHEDCIHQMQRLFAEKFHNGKPETDHEGRIRLDDWEMKTEVQDAVKSLWPTVTSENLEAISDFAGYQTDFLKLFGFGLDGVDYDADVEVDAPLDA</sequence>
<dbReference type="Pfam" id="PF12241">
    <property type="entry name" value="Enoyl_reductase"/>
    <property type="match status" value="1"/>
</dbReference>
<comment type="similarity">
    <text evidence="10 11">Belongs to the TER reductase family.</text>
</comment>
<feature type="binding site" evidence="11">
    <location>
        <begin position="269"/>
        <end position="271"/>
    </location>
    <ligand>
        <name>NAD(+)</name>
        <dbReference type="ChEBI" id="CHEBI:57540"/>
    </ligand>
</feature>
<evidence type="ECO:0000256" key="3">
    <source>
        <dbReference type="ARBA" id="ARBA00022832"/>
    </source>
</evidence>
<name>A0A842HH85_9BACT</name>
<evidence type="ECO:0000256" key="7">
    <source>
        <dbReference type="ARBA" id="ARBA00023160"/>
    </source>
</evidence>
<accession>A0A842HH85</accession>
<dbReference type="InterPro" id="IPR010758">
    <property type="entry name" value="Trans-2-enoyl-CoA_reductase"/>
</dbReference>
<evidence type="ECO:0000256" key="8">
    <source>
        <dbReference type="ARBA" id="ARBA00048302"/>
    </source>
</evidence>
<feature type="domain" description="Enoyl reductase FAD binding" evidence="12">
    <location>
        <begin position="319"/>
        <end position="382"/>
    </location>
</feature>
<feature type="binding site" evidence="11">
    <location>
        <position position="225"/>
    </location>
    <ligand>
        <name>substrate</name>
    </ligand>
</feature>
<dbReference type="NCBIfam" id="NF043048">
    <property type="entry name" value="EnoyACPredFabV"/>
    <property type="match status" value="1"/>
</dbReference>
<keyword evidence="4 11" id="KW-0560">Oxidoreductase</keyword>
<comment type="function">
    <text evidence="11">Involved in the final reduction of the elongation cycle of fatty acid synthesis (FAS II). Catalyzes the reduction of a carbon-carbon double bond in an enoyl moiety that is covalently linked to an acyl carrier protein (ACP).</text>
</comment>
<feature type="domain" description="Trans-2-enoyl-CoA reductase catalytic" evidence="13">
    <location>
        <begin position="82"/>
        <end position="312"/>
    </location>
</feature>
<keyword evidence="6 11" id="KW-0443">Lipid metabolism</keyword>
<feature type="binding site" evidence="11">
    <location>
        <position position="244"/>
    </location>
    <ligand>
        <name>NAD(+)</name>
        <dbReference type="ChEBI" id="CHEBI:57540"/>
    </ligand>
</feature>
<evidence type="ECO:0000313" key="16">
    <source>
        <dbReference type="Proteomes" id="UP000546464"/>
    </source>
</evidence>
<evidence type="ECO:0000256" key="9">
    <source>
        <dbReference type="ARBA" id="ARBA00048572"/>
    </source>
</evidence>
<dbReference type="GO" id="GO:0051287">
    <property type="term" value="F:NAD binding"/>
    <property type="evidence" value="ECO:0007669"/>
    <property type="project" value="UniProtKB-UniRule"/>
</dbReference>
<feature type="binding site" evidence="11">
    <location>
        <begin position="111"/>
        <end position="112"/>
    </location>
    <ligand>
        <name>NAD(+)</name>
        <dbReference type="ChEBI" id="CHEBI:57540"/>
    </ligand>
</feature>
<dbReference type="HAMAP" id="MF_01838">
    <property type="entry name" value="FabV_reductase"/>
    <property type="match status" value="1"/>
</dbReference>
<keyword evidence="2 11" id="KW-0444">Lipid biosynthesis</keyword>
<feature type="domain" description="Trans-2-enoyl-CoA reductase-like NAD(P)H binding" evidence="14">
    <location>
        <begin position="2"/>
        <end position="79"/>
    </location>
</feature>
<dbReference type="RefSeq" id="WP_185675591.1">
    <property type="nucleotide sequence ID" value="NZ_JACHVB010000025.1"/>
</dbReference>
<dbReference type="GO" id="GO:0050343">
    <property type="term" value="F:trans-2-enoyl-CoA reductase (NADH) activity"/>
    <property type="evidence" value="ECO:0007669"/>
    <property type="project" value="UniProtKB-EC"/>
</dbReference>
<feature type="active site" description="Proton donor" evidence="11">
    <location>
        <position position="235"/>
    </location>
</feature>
<dbReference type="PANTHER" id="PTHR37480">
    <property type="entry name" value="ENOYL-[ACYL-CARRIER-PROTEIN] REDUCTASE [NADH]"/>
    <property type="match status" value="1"/>
</dbReference>
<keyword evidence="16" id="KW-1185">Reference proteome</keyword>
<dbReference type="Proteomes" id="UP000546464">
    <property type="component" value="Unassembled WGS sequence"/>
</dbReference>
<evidence type="ECO:0000256" key="5">
    <source>
        <dbReference type="ARBA" id="ARBA00023027"/>
    </source>
</evidence>
<organism evidence="15 16">
    <name type="scientific">Ruficoccus amylovorans</name>
    <dbReference type="NCBI Taxonomy" id="1804625"/>
    <lineage>
        <taxon>Bacteria</taxon>
        <taxon>Pseudomonadati</taxon>
        <taxon>Verrucomicrobiota</taxon>
        <taxon>Opitutia</taxon>
        <taxon>Puniceicoccales</taxon>
        <taxon>Cerasicoccaceae</taxon>
        <taxon>Ruficoccus</taxon>
    </lineage>
</organism>
<comment type="catalytic activity">
    <reaction evidence="9 11">
        <text>a 2,3-saturated acyl-[ACP] + NAD(+) = a (2E)-enoyl-[ACP] + NADH + H(+)</text>
        <dbReference type="Rhea" id="RHEA:10240"/>
        <dbReference type="Rhea" id="RHEA-COMP:9925"/>
        <dbReference type="Rhea" id="RHEA-COMP:9926"/>
        <dbReference type="ChEBI" id="CHEBI:15378"/>
        <dbReference type="ChEBI" id="CHEBI:57540"/>
        <dbReference type="ChEBI" id="CHEBI:57945"/>
        <dbReference type="ChEBI" id="CHEBI:78784"/>
        <dbReference type="ChEBI" id="CHEBI:78785"/>
        <dbReference type="EC" id="1.3.1.9"/>
    </reaction>
</comment>
<evidence type="ECO:0000259" key="13">
    <source>
        <dbReference type="Pfam" id="PF12241"/>
    </source>
</evidence>